<dbReference type="PANTHER" id="PTHR45138">
    <property type="entry name" value="REGULATORY COMPONENTS OF SENSORY TRANSDUCTION SYSTEM"/>
    <property type="match status" value="1"/>
</dbReference>
<sequence length="548" mass="60279">MDKKTEIAARLEALRADYAARLPGEIARLKELVALALVPEGQADALVELAQKLHKLAGSAGSFGFPELGKQAKKLELQVQGWLNSGTLDIGLLRVFSVAINALTGELKPVPAAAPLLPLGSASGATGSLIYVLEDDPDLANELSVTLQHFGHQVEHFSSIAAAETHVLKRPPDFMICDVLLATEPHKTPESITRLQQQLPAPVPVIFVSDCTDFDVYLAAVRAGAVGYFVKPLDTIRLVDCFENHLDRHRSTPYRVLIIDDDLALAEHYKLVLGSADIRAEVSNSPREIFSLLNDFHPELILLDINMPECSGIELAQVIRLNQDWLRVPITYLSSEQDEQKRALAMGRAGDDFLSKPLSDLELVTAVSVRAARSRQLSDALDRDSLTGLLKHSRIKEQVDIELSRAQRSGEPLSVVMLDLDHFKQINDSYGHPAGDKVIKAIAHLLRQRLRKVDAVGRYGGEEFVAVLPRCTRAEAQLLMEDIRKRFRDISFSVDQQTFHVTLSAGIAAYEAGVERADHLLQQADAALYRAKMEGRNRVCSSPVAGDN</sequence>
<keyword evidence="9" id="KW-0548">Nucleotidyltransferase</keyword>
<evidence type="ECO:0000256" key="2">
    <source>
        <dbReference type="ARBA" id="ARBA00023012"/>
    </source>
</evidence>
<keyword evidence="5" id="KW-0597">Phosphoprotein</keyword>
<dbReference type="InterPro" id="IPR050469">
    <property type="entry name" value="Diguanylate_Cyclase"/>
</dbReference>
<dbReference type="PROSITE" id="PS50887">
    <property type="entry name" value="GGDEF"/>
    <property type="match status" value="1"/>
</dbReference>
<dbReference type="CDD" id="cd00088">
    <property type="entry name" value="HPT"/>
    <property type="match status" value="1"/>
</dbReference>
<evidence type="ECO:0000256" key="4">
    <source>
        <dbReference type="PROSITE-ProRule" id="PRU00110"/>
    </source>
</evidence>
<dbReference type="SUPFAM" id="SSF52172">
    <property type="entry name" value="CheY-like"/>
    <property type="match status" value="2"/>
</dbReference>
<evidence type="ECO:0000256" key="5">
    <source>
        <dbReference type="PROSITE-ProRule" id="PRU00169"/>
    </source>
</evidence>
<dbReference type="SMART" id="SM00267">
    <property type="entry name" value="GGDEF"/>
    <property type="match status" value="1"/>
</dbReference>
<dbReference type="PANTHER" id="PTHR45138:SF9">
    <property type="entry name" value="DIGUANYLATE CYCLASE DGCM-RELATED"/>
    <property type="match status" value="1"/>
</dbReference>
<gene>
    <name evidence="9" type="ORF">ACFODX_08790</name>
</gene>
<comment type="caution">
    <text evidence="9">The sequence shown here is derived from an EMBL/GenBank/DDBJ whole genome shotgun (WGS) entry which is preliminary data.</text>
</comment>
<dbReference type="InterPro" id="IPR043128">
    <property type="entry name" value="Rev_trsase/Diguanyl_cyclase"/>
</dbReference>
<dbReference type="EMBL" id="JBHRTF010000004">
    <property type="protein sequence ID" value="MFC3115648.1"/>
    <property type="molecule type" value="Genomic_DNA"/>
</dbReference>
<evidence type="ECO:0000259" key="7">
    <source>
        <dbReference type="PROSITE" id="PS50887"/>
    </source>
</evidence>
<feature type="modified residue" description="4-aspartylphosphate" evidence="5">
    <location>
        <position position="304"/>
    </location>
</feature>
<dbReference type="Gene3D" id="3.40.50.2300">
    <property type="match status" value="2"/>
</dbReference>
<dbReference type="EC" id="2.7.7.65" evidence="1"/>
<dbReference type="Pfam" id="PF01627">
    <property type="entry name" value="Hpt"/>
    <property type="match status" value="1"/>
</dbReference>
<comment type="catalytic activity">
    <reaction evidence="3">
        <text>2 GTP = 3',3'-c-di-GMP + 2 diphosphate</text>
        <dbReference type="Rhea" id="RHEA:24898"/>
        <dbReference type="ChEBI" id="CHEBI:33019"/>
        <dbReference type="ChEBI" id="CHEBI:37565"/>
        <dbReference type="ChEBI" id="CHEBI:58805"/>
        <dbReference type="EC" id="2.7.7.65"/>
    </reaction>
</comment>
<dbReference type="RefSeq" id="WP_378118171.1">
    <property type="nucleotide sequence ID" value="NZ_JBHRTF010000004.1"/>
</dbReference>
<dbReference type="CDD" id="cd00156">
    <property type="entry name" value="REC"/>
    <property type="match status" value="2"/>
</dbReference>
<keyword evidence="2" id="KW-0902">Two-component regulatory system</keyword>
<feature type="domain" description="Response regulatory" evidence="6">
    <location>
        <begin position="255"/>
        <end position="371"/>
    </location>
</feature>
<dbReference type="Pfam" id="PF00072">
    <property type="entry name" value="Response_reg"/>
    <property type="match status" value="2"/>
</dbReference>
<feature type="domain" description="Response regulatory" evidence="6">
    <location>
        <begin position="129"/>
        <end position="246"/>
    </location>
</feature>
<dbReference type="InterPro" id="IPR011006">
    <property type="entry name" value="CheY-like_superfamily"/>
</dbReference>
<feature type="domain" description="GGDEF" evidence="7">
    <location>
        <begin position="411"/>
        <end position="544"/>
    </location>
</feature>
<dbReference type="Gene3D" id="1.20.120.160">
    <property type="entry name" value="HPT domain"/>
    <property type="match status" value="1"/>
</dbReference>
<dbReference type="SUPFAM" id="SSF55073">
    <property type="entry name" value="Nucleotide cyclase"/>
    <property type="match status" value="1"/>
</dbReference>
<dbReference type="InterPro" id="IPR000160">
    <property type="entry name" value="GGDEF_dom"/>
</dbReference>
<keyword evidence="10" id="KW-1185">Reference proteome</keyword>
<evidence type="ECO:0000256" key="1">
    <source>
        <dbReference type="ARBA" id="ARBA00012528"/>
    </source>
</evidence>
<dbReference type="PROSITE" id="PS50110">
    <property type="entry name" value="RESPONSE_REGULATORY"/>
    <property type="match status" value="2"/>
</dbReference>
<dbReference type="InterPro" id="IPR029787">
    <property type="entry name" value="Nucleotide_cyclase"/>
</dbReference>
<organism evidence="9 10">
    <name type="scientific">Cellvibrio fontiphilus</name>
    <dbReference type="NCBI Taxonomy" id="1815559"/>
    <lineage>
        <taxon>Bacteria</taxon>
        <taxon>Pseudomonadati</taxon>
        <taxon>Pseudomonadota</taxon>
        <taxon>Gammaproteobacteria</taxon>
        <taxon>Cellvibrionales</taxon>
        <taxon>Cellvibrionaceae</taxon>
        <taxon>Cellvibrio</taxon>
    </lineage>
</organism>
<dbReference type="GO" id="GO:0052621">
    <property type="term" value="F:diguanylate cyclase activity"/>
    <property type="evidence" value="ECO:0007669"/>
    <property type="project" value="UniProtKB-EC"/>
</dbReference>
<dbReference type="Gene3D" id="3.30.70.270">
    <property type="match status" value="1"/>
</dbReference>
<evidence type="ECO:0000256" key="3">
    <source>
        <dbReference type="ARBA" id="ARBA00034247"/>
    </source>
</evidence>
<dbReference type="SMART" id="SM00448">
    <property type="entry name" value="REC"/>
    <property type="match status" value="2"/>
</dbReference>
<dbReference type="InterPro" id="IPR001789">
    <property type="entry name" value="Sig_transdc_resp-reg_receiver"/>
</dbReference>
<evidence type="ECO:0000313" key="10">
    <source>
        <dbReference type="Proteomes" id="UP001595555"/>
    </source>
</evidence>
<dbReference type="NCBIfam" id="TIGR00254">
    <property type="entry name" value="GGDEF"/>
    <property type="match status" value="1"/>
</dbReference>
<dbReference type="Pfam" id="PF00990">
    <property type="entry name" value="GGDEF"/>
    <property type="match status" value="1"/>
</dbReference>
<name>A0ABV7FFY2_9GAMM</name>
<feature type="modified residue" description="Phosphohistidine" evidence="4">
    <location>
        <position position="54"/>
    </location>
</feature>
<keyword evidence="9" id="KW-0808">Transferase</keyword>
<dbReference type="SUPFAM" id="SSF47226">
    <property type="entry name" value="Histidine-containing phosphotransfer domain, HPT domain"/>
    <property type="match status" value="1"/>
</dbReference>
<accession>A0ABV7FFY2</accession>
<proteinExistence type="predicted"/>
<reference evidence="10" key="1">
    <citation type="journal article" date="2019" name="Int. J. Syst. Evol. Microbiol.">
        <title>The Global Catalogue of Microorganisms (GCM) 10K type strain sequencing project: providing services to taxonomists for standard genome sequencing and annotation.</title>
        <authorList>
            <consortium name="The Broad Institute Genomics Platform"/>
            <consortium name="The Broad Institute Genome Sequencing Center for Infectious Disease"/>
            <person name="Wu L."/>
            <person name="Ma J."/>
        </authorList>
    </citation>
    <scope>NUCLEOTIDE SEQUENCE [LARGE SCALE GENOMIC DNA]</scope>
    <source>
        <strain evidence="10">KCTC 52237</strain>
    </source>
</reference>
<feature type="domain" description="HPt" evidence="8">
    <location>
        <begin position="11"/>
        <end position="110"/>
    </location>
</feature>
<dbReference type="CDD" id="cd01949">
    <property type="entry name" value="GGDEF"/>
    <property type="match status" value="1"/>
</dbReference>
<evidence type="ECO:0000313" key="9">
    <source>
        <dbReference type="EMBL" id="MFC3115648.1"/>
    </source>
</evidence>
<evidence type="ECO:0000259" key="6">
    <source>
        <dbReference type="PROSITE" id="PS50110"/>
    </source>
</evidence>
<dbReference type="Proteomes" id="UP001595555">
    <property type="component" value="Unassembled WGS sequence"/>
</dbReference>
<feature type="modified residue" description="4-aspartylphosphate" evidence="5">
    <location>
        <position position="178"/>
    </location>
</feature>
<dbReference type="InterPro" id="IPR008207">
    <property type="entry name" value="Sig_transdc_His_kin_Hpt_dom"/>
</dbReference>
<evidence type="ECO:0000259" key="8">
    <source>
        <dbReference type="PROSITE" id="PS50894"/>
    </source>
</evidence>
<dbReference type="PROSITE" id="PS50894">
    <property type="entry name" value="HPT"/>
    <property type="match status" value="1"/>
</dbReference>
<protein>
    <recommendedName>
        <fullName evidence="1">diguanylate cyclase</fullName>
        <ecNumber evidence="1">2.7.7.65</ecNumber>
    </recommendedName>
</protein>
<dbReference type="InterPro" id="IPR036641">
    <property type="entry name" value="HPT_dom_sf"/>
</dbReference>